<evidence type="ECO:0000256" key="2">
    <source>
        <dbReference type="SAM" id="MobiDB-lite"/>
    </source>
</evidence>
<dbReference type="PANTHER" id="PTHR10039">
    <property type="entry name" value="AMELOGENIN"/>
    <property type="match status" value="1"/>
</dbReference>
<dbReference type="SUPFAM" id="SSF53756">
    <property type="entry name" value="UDP-Glycosyltransferase/glycogen phosphorylase"/>
    <property type="match status" value="1"/>
</dbReference>
<dbReference type="InterPro" id="IPR056884">
    <property type="entry name" value="NPHP3-like_N"/>
</dbReference>
<keyword evidence="5" id="KW-1185">Reference proteome</keyword>
<feature type="region of interest" description="Disordered" evidence="2">
    <location>
        <begin position="255"/>
        <end position="285"/>
    </location>
</feature>
<dbReference type="EMBL" id="CALNXK010000440">
    <property type="protein sequence ID" value="CAH3185722.1"/>
    <property type="molecule type" value="Genomic_DNA"/>
</dbReference>
<dbReference type="Pfam" id="PF20706">
    <property type="entry name" value="GT4-conflict"/>
    <property type="match status" value="1"/>
</dbReference>
<comment type="caution">
    <text evidence="4">The sequence shown here is derived from an EMBL/GenBank/DDBJ whole genome shotgun (WGS) entry which is preliminary data.</text>
</comment>
<feature type="domain" description="NACHT" evidence="3">
    <location>
        <begin position="336"/>
        <end position="484"/>
    </location>
</feature>
<dbReference type="Pfam" id="PF18738">
    <property type="entry name" value="HEPN_DZIP3"/>
    <property type="match status" value="1"/>
</dbReference>
<sequence>MASGAPSPLASSREKINGSKLSRLIIDGGTTVLRNIFDRFYPPAYLASGLKANYSVLNNLLRRRVLNIHQWNKLFPPGGGVPDSNTFDITLLFLLLTTICGLSPPLTGWHTKPPTGDNSLEANLARVKFFRNELYGHVTSTGVDATSFSSFWQEISITLHSLGLDQAEIDRLKAEQSGEQDYLDALIDWADSEQDIKTWLTNIRHTQLEIITTLQDGALNLEELRHAQYALSKTQDVADEAVDVELKRHQQLGAAHQESVSHLRGECGSQTKTSQAGDKIRESTQEVKPDEVLKTLVKSEFQGDIEHHAKKFQEGTRDWIFKSIEDWLDDRSSPHRAMVISGNPGMGKTVISAVVSQRMKKAGMLAGSHFCQHNNSRYRDPRLMLQSLARHLCQAMPNYKDALVEQLSRNTVDEDLKKMSVEELFALLFKEPLSTVQDPGRNTLIIIDGLDESEYQGRNELLQVISNHFPMLPVWIRILITTRSVRSITEALRHLEPIELKQKCEENLNDIQTLFENQLSNKIGEEHKDIILNELVEKSEGLFIYAFFIVDYIQKNVSFLTPDQLQRVLPSGISSFYLSYFKRLENELCKELDTDEESFLRFLCALTASREPLPVEFIAKILYPGEKSLTAQRKVNRAISSISTLLPVREGRLHFFHKSIKDWLRASFPYEKHDFTVDEKEGHNVLSDLCAPELDSIKRKEAHGKQFTNTERYALIHTFQHMREADSDHQRTDGSGTISGTFNQEIATDGRSASFAGRPLRVTLVGDEWGSSKGGLSTLNRELAKHLARQPGVEVTILLPHYSEREKKEANDCRVSLATPEPMNGFDSIRALSFTREDHGIDVVIGHGQKLGAPAQIIAKQRKCRRVHMVHTASEELAMFKEGETALPEGEENHRTEMHLCKEADVVLAIGPKLKEAVSANLRCYGRDEHVIDITPGIFSEFANLEQVSQEREQFRILVFGCGNVEDFELKGYDIAAEAVASLKDENYLLQFVGAPKGNEEQVINRLLKCGIPLTQLTVRRFAESRNEIKKLLWKVDLAIMPSRTEGFGLTALEALSAGLPILVSNNSGFGQAIRKVEFGSASVVCSDDPREWGKAIRHVRQKLRKLRLKEACSLRKSYDKEYKWETQCEKLVDRMRQILK</sequence>
<reference evidence="4 5" key="1">
    <citation type="submission" date="2022-05" db="EMBL/GenBank/DDBJ databases">
        <authorList>
            <consortium name="Genoscope - CEA"/>
            <person name="William W."/>
        </authorList>
    </citation>
    <scope>NUCLEOTIDE SEQUENCE [LARGE SCALE GENOMIC DNA]</scope>
</reference>
<gene>
    <name evidence="4" type="ORF">PLOB_00033351</name>
</gene>
<dbReference type="Pfam" id="PF25521">
    <property type="entry name" value="WHD_TANC1"/>
    <property type="match status" value="1"/>
</dbReference>
<name>A0ABN8S1Y8_9CNID</name>
<dbReference type="Pfam" id="PF24883">
    <property type="entry name" value="NPHP3_N"/>
    <property type="match status" value="1"/>
</dbReference>
<evidence type="ECO:0000256" key="1">
    <source>
        <dbReference type="ARBA" id="ARBA00022737"/>
    </source>
</evidence>
<dbReference type="InterPro" id="IPR058056">
    <property type="entry name" value="WH_TANC1/2"/>
</dbReference>
<protein>
    <recommendedName>
        <fullName evidence="3">NACHT domain-containing protein</fullName>
    </recommendedName>
</protein>
<organism evidence="4 5">
    <name type="scientific">Porites lobata</name>
    <dbReference type="NCBI Taxonomy" id="104759"/>
    <lineage>
        <taxon>Eukaryota</taxon>
        <taxon>Metazoa</taxon>
        <taxon>Cnidaria</taxon>
        <taxon>Anthozoa</taxon>
        <taxon>Hexacorallia</taxon>
        <taxon>Scleractinia</taxon>
        <taxon>Fungiina</taxon>
        <taxon>Poritidae</taxon>
        <taxon>Porites</taxon>
    </lineage>
</organism>
<dbReference type="Proteomes" id="UP001159405">
    <property type="component" value="Unassembled WGS sequence"/>
</dbReference>
<proteinExistence type="predicted"/>
<accession>A0ABN8S1Y8</accession>
<dbReference type="CDD" id="cd03801">
    <property type="entry name" value="GT4_PimA-like"/>
    <property type="match status" value="1"/>
</dbReference>
<dbReference type="InterPro" id="IPR027417">
    <property type="entry name" value="P-loop_NTPase"/>
</dbReference>
<evidence type="ECO:0000259" key="3">
    <source>
        <dbReference type="PROSITE" id="PS50837"/>
    </source>
</evidence>
<dbReference type="PROSITE" id="PS50837">
    <property type="entry name" value="NACHT"/>
    <property type="match status" value="1"/>
</dbReference>
<dbReference type="Gene3D" id="3.40.50.2000">
    <property type="entry name" value="Glycogen Phosphorylase B"/>
    <property type="match status" value="2"/>
</dbReference>
<dbReference type="Gene3D" id="3.40.50.300">
    <property type="entry name" value="P-loop containing nucleotide triphosphate hydrolases"/>
    <property type="match status" value="1"/>
</dbReference>
<dbReference type="SUPFAM" id="SSF52540">
    <property type="entry name" value="P-loop containing nucleoside triphosphate hydrolases"/>
    <property type="match status" value="1"/>
</dbReference>
<evidence type="ECO:0000313" key="4">
    <source>
        <dbReference type="EMBL" id="CAH3185722.1"/>
    </source>
</evidence>
<keyword evidence="1" id="KW-0677">Repeat</keyword>
<dbReference type="InterPro" id="IPR007111">
    <property type="entry name" value="NACHT_NTPase"/>
</dbReference>
<dbReference type="InterPro" id="IPR041249">
    <property type="entry name" value="HEPN_DZIP3"/>
</dbReference>
<evidence type="ECO:0000313" key="5">
    <source>
        <dbReference type="Proteomes" id="UP001159405"/>
    </source>
</evidence>